<evidence type="ECO:0000256" key="1">
    <source>
        <dbReference type="SAM" id="MobiDB-lite"/>
    </source>
</evidence>
<reference evidence="3 4" key="1">
    <citation type="submission" date="2016-08" db="EMBL/GenBank/DDBJ databases">
        <authorList>
            <person name="Seilhamer J.J."/>
        </authorList>
    </citation>
    <scope>NUCLEOTIDE SEQUENCE [LARGE SCALE GENOMIC DNA]</scope>
    <source>
        <strain evidence="3 4">PH27A</strain>
    </source>
</reference>
<feature type="domain" description="HD-GYP" evidence="2">
    <location>
        <begin position="131"/>
        <end position="326"/>
    </location>
</feature>
<dbReference type="InterPro" id="IPR003607">
    <property type="entry name" value="HD/PDEase_dom"/>
</dbReference>
<accession>A0A1E2V8P5</accession>
<sequence>MLIDDNQGLYPLEDDEIALGDTLPWTVFSADGKLLMREGAQVDSQRKLDMLLGSGHRERAKPQTPEEEQAEEDAHLPQPVRYAHDTNPFTELDEFCYALADIFVTLDHEEQPKPGSIERRCYELVSQIQGLCKLNGDALLGAVHLNSRQPYIVQHPLHVAIISALIAKKLNIPQRYQLPMLAAALTQNVGMNAYQLQLNRQRKPLTPKQRELVNRHPIQSVKLLEKAGVTDPLWLEVVLQHHEKIDGSGYPKGLKGRQIRAEARVIALGDVYSALVSSRPYRPGLSAQQSLRALFKQRGAQFDPKLTMIFLNELGIYPPGACVKLKSKETAVVTQRTQDTRAPVVVSVKDPKGELYMRPRERDTSLERYAVVESLPRDAIPHLNPTILWDIKLKRVN</sequence>
<evidence type="ECO:0000259" key="2">
    <source>
        <dbReference type="PROSITE" id="PS51832"/>
    </source>
</evidence>
<dbReference type="PANTHER" id="PTHR43155:SF2">
    <property type="entry name" value="CYCLIC DI-GMP PHOSPHODIESTERASE PA4108"/>
    <property type="match status" value="1"/>
</dbReference>
<dbReference type="EMBL" id="MDTQ01000001">
    <property type="protein sequence ID" value="ODC03378.1"/>
    <property type="molecule type" value="Genomic_DNA"/>
</dbReference>
<dbReference type="Proteomes" id="UP000094291">
    <property type="component" value="Unassembled WGS sequence"/>
</dbReference>
<dbReference type="PROSITE" id="PS51832">
    <property type="entry name" value="HD_GYP"/>
    <property type="match status" value="1"/>
</dbReference>
<dbReference type="RefSeq" id="WP_068997794.1">
    <property type="nucleotide sequence ID" value="NZ_MDTQ01000001.1"/>
</dbReference>
<dbReference type="Gene3D" id="1.10.3210.10">
    <property type="entry name" value="Hypothetical protein af1432"/>
    <property type="match status" value="1"/>
</dbReference>
<dbReference type="SUPFAM" id="SSF109604">
    <property type="entry name" value="HD-domain/PDEase-like"/>
    <property type="match status" value="1"/>
</dbReference>
<comment type="caution">
    <text evidence="3">The sequence shown here is derived from an EMBL/GenBank/DDBJ whole genome shotgun (WGS) entry which is preliminary data.</text>
</comment>
<proteinExistence type="predicted"/>
<dbReference type="STRING" id="197479.BFW38_07275"/>
<dbReference type="GO" id="GO:0008081">
    <property type="term" value="F:phosphoric diester hydrolase activity"/>
    <property type="evidence" value="ECO:0007669"/>
    <property type="project" value="UniProtKB-ARBA"/>
</dbReference>
<dbReference type="Pfam" id="PF13487">
    <property type="entry name" value="HD_5"/>
    <property type="match status" value="1"/>
</dbReference>
<feature type="region of interest" description="Disordered" evidence="1">
    <location>
        <begin position="53"/>
        <end position="83"/>
    </location>
</feature>
<dbReference type="PANTHER" id="PTHR43155">
    <property type="entry name" value="CYCLIC DI-GMP PHOSPHODIESTERASE PA4108-RELATED"/>
    <property type="match status" value="1"/>
</dbReference>
<name>A0A1E2V8P5_9GAMM</name>
<organism evidence="3 4">
    <name type="scientific">Terasakiispira papahanaumokuakeensis</name>
    <dbReference type="NCBI Taxonomy" id="197479"/>
    <lineage>
        <taxon>Bacteria</taxon>
        <taxon>Pseudomonadati</taxon>
        <taxon>Pseudomonadota</taxon>
        <taxon>Gammaproteobacteria</taxon>
        <taxon>Oceanospirillales</taxon>
        <taxon>Terasakiispira</taxon>
    </lineage>
</organism>
<gene>
    <name evidence="3" type="ORF">BFW38_07275</name>
</gene>
<dbReference type="CDD" id="cd00077">
    <property type="entry name" value="HDc"/>
    <property type="match status" value="1"/>
</dbReference>
<dbReference type="InterPro" id="IPR037522">
    <property type="entry name" value="HD_GYP_dom"/>
</dbReference>
<evidence type="ECO:0000313" key="4">
    <source>
        <dbReference type="Proteomes" id="UP000094291"/>
    </source>
</evidence>
<keyword evidence="4" id="KW-1185">Reference proteome</keyword>
<dbReference type="OrthoDB" id="9764808at2"/>
<evidence type="ECO:0000313" key="3">
    <source>
        <dbReference type="EMBL" id="ODC03378.1"/>
    </source>
</evidence>
<protein>
    <recommendedName>
        <fullName evidence="2">HD-GYP domain-containing protein</fullName>
    </recommendedName>
</protein>
<dbReference type="AlphaFoldDB" id="A0A1E2V8P5"/>